<feature type="transmembrane region" description="Helical" evidence="7">
    <location>
        <begin position="245"/>
        <end position="266"/>
    </location>
</feature>
<keyword evidence="6 7" id="KW-0472">Membrane</keyword>
<proteinExistence type="inferred from homology"/>
<evidence type="ECO:0000256" key="2">
    <source>
        <dbReference type="ARBA" id="ARBA00022448"/>
    </source>
</evidence>
<dbReference type="AlphaFoldDB" id="A0AA95EXH7"/>
<feature type="transmembrane region" description="Helical" evidence="7">
    <location>
        <begin position="87"/>
        <end position="107"/>
    </location>
</feature>
<feature type="transmembrane region" description="Helical" evidence="7">
    <location>
        <begin position="278"/>
        <end position="297"/>
    </location>
</feature>
<evidence type="ECO:0000256" key="3">
    <source>
        <dbReference type="ARBA" id="ARBA00022475"/>
    </source>
</evidence>
<sequence length="305" mass="34466">METRKINVTKFRWSRFKEGSGNYAFLVPALLFLAVFMIYPIVYNIILSFKDVTVSNIQGEQHFVGFRNYAEELKSAAFMISLKNSTLFTGLSLIFQFAIGFMLALFFNYKFPARNLFRSLMLVAWVIPSVISGSLFKWMFAGEQGIVNYILIVIGVINEPITWLTDQNFSLASTIISNIWLGIPFNMLILLAGLQSLPEDVYEAGKMDGANPIQRFFFITLPMLKSTIYILLVLGFIYTFKVFDLILVMTNGGPVNSSSVLPLHAYNLAFVTYDFSRAATVAGFMLIIVIVVSIGYLKLIRSEEE</sequence>
<name>A0AA95EXH7_9BACL</name>
<dbReference type="CDD" id="cd06261">
    <property type="entry name" value="TM_PBP2"/>
    <property type="match status" value="1"/>
</dbReference>
<evidence type="ECO:0000256" key="6">
    <source>
        <dbReference type="ARBA" id="ARBA00023136"/>
    </source>
</evidence>
<dbReference type="GO" id="GO:0055085">
    <property type="term" value="P:transmembrane transport"/>
    <property type="evidence" value="ECO:0007669"/>
    <property type="project" value="InterPro"/>
</dbReference>
<evidence type="ECO:0000256" key="1">
    <source>
        <dbReference type="ARBA" id="ARBA00004651"/>
    </source>
</evidence>
<dbReference type="PANTHER" id="PTHR43005:SF1">
    <property type="entry name" value="SPERMIDINE_PUTRESCINE TRANSPORT SYSTEM PERMEASE PROTEIN"/>
    <property type="match status" value="1"/>
</dbReference>
<feature type="domain" description="ABC transmembrane type-1" evidence="8">
    <location>
        <begin position="82"/>
        <end position="296"/>
    </location>
</feature>
<evidence type="ECO:0000313" key="10">
    <source>
        <dbReference type="Proteomes" id="UP001178662"/>
    </source>
</evidence>
<reference evidence="9" key="1">
    <citation type="submission" date="2023-03" db="EMBL/GenBank/DDBJ databases">
        <title>Andean soil-derived lignocellulolytic bacterial consortium as a source of novel taxa and putative plastic-active enzymes.</title>
        <authorList>
            <person name="Diaz-Garcia L."/>
            <person name="Chuvochina M."/>
            <person name="Feuerriegel G."/>
            <person name="Bunk B."/>
            <person name="Sproer C."/>
            <person name="Streit W.R."/>
            <person name="Rodriguez L.M."/>
            <person name="Overmann J."/>
            <person name="Jimenez D.J."/>
        </authorList>
    </citation>
    <scope>NUCLEOTIDE SEQUENCE</scope>
    <source>
        <strain evidence="9">MAG 2441</strain>
    </source>
</reference>
<dbReference type="PROSITE" id="PS50928">
    <property type="entry name" value="ABC_TM1"/>
    <property type="match status" value="1"/>
</dbReference>
<feature type="transmembrane region" description="Helical" evidence="7">
    <location>
        <begin position="146"/>
        <end position="164"/>
    </location>
</feature>
<accession>A0AA95EXH7</accession>
<feature type="transmembrane region" description="Helical" evidence="7">
    <location>
        <begin position="21"/>
        <end position="46"/>
    </location>
</feature>
<protein>
    <submittedName>
        <fullName evidence="9">Sugar ABC transporter permease</fullName>
    </submittedName>
</protein>
<keyword evidence="10" id="KW-1185">Reference proteome</keyword>
<feature type="transmembrane region" description="Helical" evidence="7">
    <location>
        <begin position="119"/>
        <end position="140"/>
    </location>
</feature>
<comment type="similarity">
    <text evidence="7">Belongs to the binding-protein-dependent transport system permease family.</text>
</comment>
<evidence type="ECO:0000256" key="4">
    <source>
        <dbReference type="ARBA" id="ARBA00022692"/>
    </source>
</evidence>
<keyword evidence="3" id="KW-1003">Cell membrane</keyword>
<dbReference type="PANTHER" id="PTHR43005">
    <property type="entry name" value="BLR7065 PROTEIN"/>
    <property type="match status" value="1"/>
</dbReference>
<feature type="transmembrane region" description="Helical" evidence="7">
    <location>
        <begin position="176"/>
        <end position="196"/>
    </location>
</feature>
<keyword evidence="5 7" id="KW-1133">Transmembrane helix</keyword>
<keyword evidence="4 7" id="KW-0812">Transmembrane</keyword>
<evidence type="ECO:0000256" key="5">
    <source>
        <dbReference type="ARBA" id="ARBA00022989"/>
    </source>
</evidence>
<evidence type="ECO:0000259" key="8">
    <source>
        <dbReference type="PROSITE" id="PS50928"/>
    </source>
</evidence>
<gene>
    <name evidence="9" type="ORF">P0Y55_01410</name>
</gene>
<evidence type="ECO:0000256" key="7">
    <source>
        <dbReference type="RuleBase" id="RU363032"/>
    </source>
</evidence>
<organism evidence="9 10">
    <name type="scientific">Candidatus Cohnella colombiensis</name>
    <dbReference type="NCBI Taxonomy" id="3121368"/>
    <lineage>
        <taxon>Bacteria</taxon>
        <taxon>Bacillati</taxon>
        <taxon>Bacillota</taxon>
        <taxon>Bacilli</taxon>
        <taxon>Bacillales</taxon>
        <taxon>Paenibacillaceae</taxon>
        <taxon>Cohnella</taxon>
    </lineage>
</organism>
<dbReference type="SUPFAM" id="SSF160964">
    <property type="entry name" value="MalF N-terminal region-like"/>
    <property type="match status" value="1"/>
</dbReference>
<dbReference type="InterPro" id="IPR000515">
    <property type="entry name" value="MetI-like"/>
</dbReference>
<dbReference type="InterPro" id="IPR035906">
    <property type="entry name" value="MetI-like_sf"/>
</dbReference>
<feature type="transmembrane region" description="Helical" evidence="7">
    <location>
        <begin position="216"/>
        <end position="238"/>
    </location>
</feature>
<dbReference type="EMBL" id="CP119317">
    <property type="protein sequence ID" value="WEK54766.1"/>
    <property type="molecule type" value="Genomic_DNA"/>
</dbReference>
<evidence type="ECO:0000313" key="9">
    <source>
        <dbReference type="EMBL" id="WEK54766.1"/>
    </source>
</evidence>
<dbReference type="Proteomes" id="UP001178662">
    <property type="component" value="Chromosome"/>
</dbReference>
<comment type="subcellular location">
    <subcellularLocation>
        <location evidence="1 7">Cell membrane</location>
        <topology evidence="1 7">Multi-pass membrane protein</topology>
    </subcellularLocation>
</comment>
<dbReference type="Gene3D" id="1.10.3720.10">
    <property type="entry name" value="MetI-like"/>
    <property type="match status" value="1"/>
</dbReference>
<dbReference type="Pfam" id="PF00528">
    <property type="entry name" value="BPD_transp_1"/>
    <property type="match status" value="1"/>
</dbReference>
<dbReference type="SUPFAM" id="SSF161098">
    <property type="entry name" value="MetI-like"/>
    <property type="match status" value="1"/>
</dbReference>
<keyword evidence="2 7" id="KW-0813">Transport</keyword>
<dbReference type="GO" id="GO:0005886">
    <property type="term" value="C:plasma membrane"/>
    <property type="evidence" value="ECO:0007669"/>
    <property type="project" value="UniProtKB-SubCell"/>
</dbReference>